<evidence type="ECO:0000313" key="2">
    <source>
        <dbReference type="EMBL" id="MDI5884868.1"/>
    </source>
</evidence>
<evidence type="ECO:0000256" key="1">
    <source>
        <dbReference type="SAM" id="MobiDB-lite"/>
    </source>
</evidence>
<feature type="region of interest" description="Disordered" evidence="1">
    <location>
        <begin position="12"/>
        <end position="43"/>
    </location>
</feature>
<comment type="caution">
    <text evidence="2">The sequence shown here is derived from an EMBL/GenBank/DDBJ whole genome shotgun (WGS) entry which is preliminary data.</text>
</comment>
<dbReference type="RefSeq" id="WP_284726950.1">
    <property type="nucleotide sequence ID" value="NZ_JASCSA010000008.1"/>
</dbReference>
<sequence>MILGLALSLEGEEEAVESELEEKAEEKEEEGIEEEMEGEAESAAEVVVAPPAQPEREVRLILSHLQTSGRVPQRFLSSWSAKMPRQCIKCK</sequence>
<accession>A0ABT6UQ81</accession>
<reference evidence="3" key="2">
    <citation type="submission" date="2023-07" db="EMBL/GenBank/DDBJ databases">
        <title>Genome-based characterization of strain KMM 296 and proposal for reclassification of Cobetia litoralis and Cobetia pacifica, and emended description of the species Cobetia amphilecti and Cobetia marina.</title>
        <authorList>
            <person name="Balabanova L."/>
            <person name="Nedashkovskaya O."/>
        </authorList>
    </citation>
    <scope>NUCLEOTIDE SEQUENCE [LARGE SCALE GENOMIC DNA]</scope>
    <source>
        <strain evidence="3">NRIC 0815</strain>
    </source>
</reference>
<evidence type="ECO:0000313" key="3">
    <source>
        <dbReference type="Proteomes" id="UP001229025"/>
    </source>
</evidence>
<organism evidence="2 3">
    <name type="scientific">Cobetia amphilecti</name>
    <dbReference type="NCBI Taxonomy" id="1055104"/>
    <lineage>
        <taxon>Bacteria</taxon>
        <taxon>Pseudomonadati</taxon>
        <taxon>Pseudomonadota</taxon>
        <taxon>Gammaproteobacteria</taxon>
        <taxon>Oceanospirillales</taxon>
        <taxon>Halomonadaceae</taxon>
        <taxon>Cobetia</taxon>
    </lineage>
</organism>
<reference evidence="2 3" key="1">
    <citation type="submission" date="2023-04" db="EMBL/GenBank/DDBJ databases">
        <authorList>
            <person name="Otstavnykh N."/>
            <person name="Seitkalieva A."/>
            <person name="Bystritskaya E."/>
        </authorList>
    </citation>
    <scope>NUCLEOTIDE SEQUENCE [LARGE SCALE GENOMIC DNA]</scope>
    <source>
        <strain evidence="2 3">NRIC 0815</strain>
    </source>
</reference>
<protein>
    <submittedName>
        <fullName evidence="2">Uncharacterized protein</fullName>
    </submittedName>
</protein>
<keyword evidence="3" id="KW-1185">Reference proteome</keyword>
<proteinExistence type="predicted"/>
<gene>
    <name evidence="2" type="ORF">QLT01_10940</name>
</gene>
<name>A0ABT6UQ81_9GAMM</name>
<feature type="compositionally biased region" description="Acidic residues" evidence="1">
    <location>
        <begin position="12"/>
        <end position="42"/>
    </location>
</feature>
<dbReference type="Proteomes" id="UP001229025">
    <property type="component" value="Unassembled WGS sequence"/>
</dbReference>
<dbReference type="EMBL" id="JASCSA010000008">
    <property type="protein sequence ID" value="MDI5884868.1"/>
    <property type="molecule type" value="Genomic_DNA"/>
</dbReference>